<dbReference type="Proteomes" id="UP000319014">
    <property type="component" value="Unassembled WGS sequence"/>
</dbReference>
<protein>
    <recommendedName>
        <fullName evidence="3">Capsule polysaccharide biosynthesis protein</fullName>
    </recommendedName>
</protein>
<dbReference type="EMBL" id="FXTK01000008">
    <property type="protein sequence ID" value="SMO72134.1"/>
    <property type="molecule type" value="Genomic_DNA"/>
</dbReference>
<name>A0A521DK73_9RHOB</name>
<dbReference type="RefSeq" id="WP_142663248.1">
    <property type="nucleotide sequence ID" value="NZ_FXTK01000008.1"/>
</dbReference>
<proteinExistence type="predicted"/>
<sequence>MTGQTTLRIYLEGSMLRTARDGTFPFMAVLEKAVHAAGWRVEWHQSDPAARASAPDSDGYALFHAEAPTHDRALTFRRAYHYPFWQIEPAQQRWRFHVARSPFDADRINPQQARDFADRLRQRVIPGAPPTRDGPILIALQGHIRRCRSFQTTSPVEMVEQVARIGRPTVATLHPKESYDARDMAALQAVAARHPNLRLGGDTMALLRDCPFVVTQNSAVAFDGFLLGKPAVLFAQIDFHHIALNMADDAQALEKAETHRPDFDRYLFWFLQEKAINATLPDAGARILTAMRRGGWPI</sequence>
<reference evidence="1 2" key="1">
    <citation type="submission" date="2017-05" db="EMBL/GenBank/DDBJ databases">
        <authorList>
            <person name="Varghese N."/>
            <person name="Submissions S."/>
        </authorList>
    </citation>
    <scope>NUCLEOTIDE SEQUENCE [LARGE SCALE GENOMIC DNA]</scope>
    <source>
        <strain evidence="1 2">DSM 100094</strain>
    </source>
</reference>
<keyword evidence="2" id="KW-1185">Reference proteome</keyword>
<gene>
    <name evidence="1" type="ORF">SAMN06265221_108118</name>
</gene>
<evidence type="ECO:0000313" key="2">
    <source>
        <dbReference type="Proteomes" id="UP000319014"/>
    </source>
</evidence>
<dbReference type="OrthoDB" id="6713140at2"/>
<accession>A0A521DK73</accession>
<evidence type="ECO:0000313" key="1">
    <source>
        <dbReference type="EMBL" id="SMO72134.1"/>
    </source>
</evidence>
<organism evidence="1 2">
    <name type="scientific">Paracoccus laeviglucosivorans</name>
    <dbReference type="NCBI Taxonomy" id="1197861"/>
    <lineage>
        <taxon>Bacteria</taxon>
        <taxon>Pseudomonadati</taxon>
        <taxon>Pseudomonadota</taxon>
        <taxon>Alphaproteobacteria</taxon>
        <taxon>Rhodobacterales</taxon>
        <taxon>Paracoccaceae</taxon>
        <taxon>Paracoccus</taxon>
    </lineage>
</organism>
<dbReference type="AlphaFoldDB" id="A0A521DK73"/>
<evidence type="ECO:0008006" key="3">
    <source>
        <dbReference type="Google" id="ProtNLM"/>
    </source>
</evidence>